<organism evidence="1 2">
    <name type="scientific">Rhizosphaericola mali</name>
    <dbReference type="NCBI Taxonomy" id="2545455"/>
    <lineage>
        <taxon>Bacteria</taxon>
        <taxon>Pseudomonadati</taxon>
        <taxon>Bacteroidota</taxon>
        <taxon>Chitinophagia</taxon>
        <taxon>Chitinophagales</taxon>
        <taxon>Chitinophagaceae</taxon>
        <taxon>Rhizosphaericola</taxon>
    </lineage>
</organism>
<evidence type="ECO:0000313" key="1">
    <source>
        <dbReference type="EMBL" id="QES89628.1"/>
    </source>
</evidence>
<gene>
    <name evidence="1" type="ORF">E0W69_013460</name>
</gene>
<sequence length="96" mass="11727">MKTLQIKENSWIAKLAAKKLKSDQMAITIGQTIYLYNVSKNYFLSQSKWVKHEQQHIQQFKKYGFFKFLIMYLYESWKKGYYNNKWEIEAREAENK</sequence>
<dbReference type="Proteomes" id="UP000292424">
    <property type="component" value="Chromosome"/>
</dbReference>
<keyword evidence="2" id="KW-1185">Reference proteome</keyword>
<accession>A0A5P2G4L5</accession>
<dbReference type="EMBL" id="CP044016">
    <property type="protein sequence ID" value="QES89628.1"/>
    <property type="molecule type" value="Genomic_DNA"/>
</dbReference>
<evidence type="ECO:0000313" key="2">
    <source>
        <dbReference type="Proteomes" id="UP000292424"/>
    </source>
</evidence>
<dbReference type="AlphaFoldDB" id="A0A5P2G4L5"/>
<dbReference type="OrthoDB" id="679343at2"/>
<reference evidence="1 2" key="1">
    <citation type="submission" date="2019-09" db="EMBL/GenBank/DDBJ databases">
        <title>Complete genome sequence of Arachidicoccus sp. B3-10 isolated from apple orchard soil.</title>
        <authorList>
            <person name="Kim H.S."/>
            <person name="Han K.-I."/>
            <person name="Suh M.K."/>
            <person name="Lee K.C."/>
            <person name="Eom M.K."/>
            <person name="Kim J.-S."/>
            <person name="Kang S.W."/>
            <person name="Sin Y."/>
            <person name="Lee J.-S."/>
        </authorList>
    </citation>
    <scope>NUCLEOTIDE SEQUENCE [LARGE SCALE GENOMIC DNA]</scope>
    <source>
        <strain evidence="1 2">B3-10</strain>
    </source>
</reference>
<name>A0A5P2G4L5_9BACT</name>
<dbReference type="KEGG" id="arac:E0W69_013460"/>
<proteinExistence type="predicted"/>
<protein>
    <submittedName>
        <fullName evidence="1">DUF4157 domain-containing protein</fullName>
    </submittedName>
</protein>